<name>A0A6G9YM35_9NOCA</name>
<evidence type="ECO:0000313" key="1">
    <source>
        <dbReference type="EMBL" id="QIS14262.1"/>
    </source>
</evidence>
<dbReference type="InterPro" id="IPR029058">
    <property type="entry name" value="AB_hydrolase_fold"/>
</dbReference>
<dbReference type="Pfam" id="PF03583">
    <property type="entry name" value="LIP"/>
    <property type="match status" value="1"/>
</dbReference>
<proteinExistence type="predicted"/>
<dbReference type="GO" id="GO:0004806">
    <property type="term" value="F:triacylglycerol lipase activity"/>
    <property type="evidence" value="ECO:0007669"/>
    <property type="project" value="InterPro"/>
</dbReference>
<dbReference type="Proteomes" id="UP000503540">
    <property type="component" value="Chromosome"/>
</dbReference>
<dbReference type="InterPro" id="IPR005152">
    <property type="entry name" value="Lipase_secreted"/>
</dbReference>
<dbReference type="SUPFAM" id="SSF53474">
    <property type="entry name" value="alpha/beta-Hydrolases"/>
    <property type="match status" value="1"/>
</dbReference>
<evidence type="ECO:0000313" key="2">
    <source>
        <dbReference type="Proteomes" id="UP000503540"/>
    </source>
</evidence>
<keyword evidence="2" id="KW-1185">Reference proteome</keyword>
<organism evidence="1 2">
    <name type="scientific">Nocardia arthritidis</name>
    <dbReference type="NCBI Taxonomy" id="228602"/>
    <lineage>
        <taxon>Bacteria</taxon>
        <taxon>Bacillati</taxon>
        <taxon>Actinomycetota</taxon>
        <taxon>Actinomycetes</taxon>
        <taxon>Mycobacteriales</taxon>
        <taxon>Nocardiaceae</taxon>
        <taxon>Nocardia</taxon>
    </lineage>
</organism>
<dbReference type="KEGG" id="nah:F5544_32115"/>
<dbReference type="Gene3D" id="3.40.50.1820">
    <property type="entry name" value="alpha/beta hydrolase"/>
    <property type="match status" value="1"/>
</dbReference>
<dbReference type="PANTHER" id="PTHR34853:SF1">
    <property type="entry name" value="LIPASE 5"/>
    <property type="match status" value="1"/>
</dbReference>
<dbReference type="AlphaFoldDB" id="A0A6G9YM35"/>
<accession>A0A6G9YM35</accession>
<reference evidence="1 2" key="1">
    <citation type="journal article" date="2019" name="ACS Chem. Biol.">
        <title>Identification and Mobilization of a Cryptic Antibiotic Biosynthesis Gene Locus from a Human-Pathogenic Nocardia Isolate.</title>
        <authorList>
            <person name="Herisse M."/>
            <person name="Ishida K."/>
            <person name="Porter J.L."/>
            <person name="Howden B."/>
            <person name="Hertweck C."/>
            <person name="Stinear T.P."/>
            <person name="Pidot S.J."/>
        </authorList>
    </citation>
    <scope>NUCLEOTIDE SEQUENCE [LARGE SCALE GENOMIC DNA]</scope>
    <source>
        <strain evidence="1 2">AUSMDU00012717</strain>
    </source>
</reference>
<protein>
    <submittedName>
        <fullName evidence="1">Lipase</fullName>
    </submittedName>
</protein>
<dbReference type="Gene3D" id="1.10.260.130">
    <property type="match status" value="1"/>
</dbReference>
<dbReference type="PANTHER" id="PTHR34853">
    <property type="match status" value="1"/>
</dbReference>
<dbReference type="GO" id="GO:0016042">
    <property type="term" value="P:lipid catabolic process"/>
    <property type="evidence" value="ECO:0007669"/>
    <property type="project" value="InterPro"/>
</dbReference>
<gene>
    <name evidence="1" type="ORF">F5544_32115</name>
</gene>
<sequence>MSMSTRTLMHSVRRPSSGIAVRVLIVLTLLLPLALVGASAGTGRSVATPAGSPGSAQVPIEPLPVAVLPPEFDPFYQAPANSIVDTPPGGIIKARQITPSFLALLPLNIDAWQLLYRTNDSHGNPIATVTTVLEPRGPAPDGGRKLFSYQEAEDSTAKYCAMSYVIQQGSIPVDWYNNVMPIVMIALGLSQGWAMAIPDYEGPNSVYGGAVLGGQATLDGIRAAEGFAPMELAQGAGTPVVMAGYSGGTIPTGWAAEHRQTYAPELNIVGATIGGVVMGDLAGLLRHNSGGLFAGLVGTAFYSFAAEYPEVRQVLDSQLDWFGRFMITFKSMLCKEEGTVTFPGWNYLGSFTGQGDLLENPVLESAMHAQELGQQTPDVPMYIYHAQNDEIIPIAGTDRVVDGYCRDQNAKVVYTREFLTEHITGGFAWAPKGFQFLIDRMNGVPMRPGCTIDNPTSTFTDGDFLRLLTDKVPALAALIAGFPLGAGIH</sequence>
<dbReference type="EMBL" id="CP046172">
    <property type="protein sequence ID" value="QIS14262.1"/>
    <property type="molecule type" value="Genomic_DNA"/>
</dbReference>